<dbReference type="InterPro" id="IPR013325">
    <property type="entry name" value="RNA_pol_sigma_r2"/>
</dbReference>
<keyword evidence="1" id="KW-0805">Transcription regulation</keyword>
<dbReference type="PROSITE" id="PS00716">
    <property type="entry name" value="SIGMA70_2"/>
    <property type="match status" value="1"/>
</dbReference>
<dbReference type="Pfam" id="PF04545">
    <property type="entry name" value="Sigma70_r4"/>
    <property type="match status" value="1"/>
</dbReference>
<dbReference type="InterPro" id="IPR013324">
    <property type="entry name" value="RNA_pol_sigma_r3/r4-like"/>
</dbReference>
<dbReference type="PANTHER" id="PTHR30385">
    <property type="entry name" value="SIGMA FACTOR F FLAGELLAR"/>
    <property type="match status" value="1"/>
</dbReference>
<evidence type="ECO:0000256" key="4">
    <source>
        <dbReference type="ARBA" id="ARBA00023163"/>
    </source>
</evidence>
<dbReference type="NCBIfam" id="NF005413">
    <property type="entry name" value="PRK06986.1"/>
    <property type="match status" value="1"/>
</dbReference>
<dbReference type="NCBIfam" id="TIGR02479">
    <property type="entry name" value="FliA_WhiG"/>
    <property type="match status" value="1"/>
</dbReference>
<evidence type="ECO:0000313" key="7">
    <source>
        <dbReference type="Proteomes" id="UP001321445"/>
    </source>
</evidence>
<evidence type="ECO:0000256" key="3">
    <source>
        <dbReference type="ARBA" id="ARBA00023125"/>
    </source>
</evidence>
<dbReference type="PRINTS" id="PR00046">
    <property type="entry name" value="SIGMA70FCT"/>
</dbReference>
<keyword evidence="7" id="KW-1185">Reference proteome</keyword>
<dbReference type="Gene3D" id="1.10.1740.10">
    <property type="match status" value="1"/>
</dbReference>
<dbReference type="InterPro" id="IPR012845">
    <property type="entry name" value="RNA_pol_sigma_FliA_WhiG"/>
</dbReference>
<feature type="domain" description="RNA polymerase sigma-70" evidence="5">
    <location>
        <begin position="196"/>
        <end position="222"/>
    </location>
</feature>
<dbReference type="InterPro" id="IPR007627">
    <property type="entry name" value="RNA_pol_sigma70_r2"/>
</dbReference>
<dbReference type="Gene3D" id="1.20.140.160">
    <property type="match status" value="1"/>
</dbReference>
<protein>
    <submittedName>
        <fullName evidence="6">RNA polymerase sigma factor FliA</fullName>
    </submittedName>
</protein>
<dbReference type="PANTHER" id="PTHR30385:SF7">
    <property type="entry name" value="RNA POLYMERASE SIGMA FACTOR FLIA"/>
    <property type="match status" value="1"/>
</dbReference>
<dbReference type="Proteomes" id="UP001321445">
    <property type="component" value="Chromosome"/>
</dbReference>
<dbReference type="SUPFAM" id="SSF88659">
    <property type="entry name" value="Sigma3 and sigma4 domains of RNA polymerase sigma factors"/>
    <property type="match status" value="2"/>
</dbReference>
<dbReference type="RefSeq" id="WP_286337722.1">
    <property type="nucleotide sequence ID" value="NZ_AP027370.1"/>
</dbReference>
<keyword evidence="3" id="KW-0238">DNA-binding</keyword>
<evidence type="ECO:0000313" key="6">
    <source>
        <dbReference type="EMBL" id="BDY12530.1"/>
    </source>
</evidence>
<accession>A0ABN6WTU8</accession>
<dbReference type="InterPro" id="IPR000943">
    <property type="entry name" value="RNA_pol_sigma70"/>
</dbReference>
<organism evidence="6 7">
    <name type="scientific">Hydrogenimonas cancrithermarum</name>
    <dbReference type="NCBI Taxonomy" id="2993563"/>
    <lineage>
        <taxon>Bacteria</taxon>
        <taxon>Pseudomonadati</taxon>
        <taxon>Campylobacterota</taxon>
        <taxon>Epsilonproteobacteria</taxon>
        <taxon>Campylobacterales</taxon>
        <taxon>Hydrogenimonadaceae</taxon>
        <taxon>Hydrogenimonas</taxon>
    </lineage>
</organism>
<dbReference type="Pfam" id="PF04542">
    <property type="entry name" value="Sigma70_r2"/>
    <property type="match status" value="1"/>
</dbReference>
<evidence type="ECO:0000256" key="1">
    <source>
        <dbReference type="ARBA" id="ARBA00023015"/>
    </source>
</evidence>
<dbReference type="EMBL" id="AP027370">
    <property type="protein sequence ID" value="BDY12530.1"/>
    <property type="molecule type" value="Genomic_DNA"/>
</dbReference>
<name>A0ABN6WTU8_9BACT</name>
<reference evidence="6 7" key="1">
    <citation type="submission" date="2023-03" db="EMBL/GenBank/DDBJ databases">
        <title>Description of Hydrogenimonas sp. ISO32.</title>
        <authorList>
            <person name="Mino S."/>
            <person name="Fukazawa S."/>
            <person name="Sawabe T."/>
        </authorList>
    </citation>
    <scope>NUCLEOTIDE SEQUENCE [LARGE SCALE GENOMIC DNA]</scope>
    <source>
        <strain evidence="6 7">ISO32</strain>
    </source>
</reference>
<evidence type="ECO:0000259" key="5">
    <source>
        <dbReference type="PROSITE" id="PS00716"/>
    </source>
</evidence>
<dbReference type="NCBIfam" id="TIGR02937">
    <property type="entry name" value="sigma70-ECF"/>
    <property type="match status" value="1"/>
</dbReference>
<proteinExistence type="predicted"/>
<keyword evidence="4" id="KW-0804">Transcription</keyword>
<evidence type="ECO:0000256" key="2">
    <source>
        <dbReference type="ARBA" id="ARBA00023082"/>
    </source>
</evidence>
<dbReference type="InterPro" id="IPR014284">
    <property type="entry name" value="RNA_pol_sigma-70_dom"/>
</dbReference>
<keyword evidence="2" id="KW-0731">Sigma factor</keyword>
<dbReference type="InterPro" id="IPR007630">
    <property type="entry name" value="RNA_pol_sigma70_r4"/>
</dbReference>
<dbReference type="SUPFAM" id="SSF88946">
    <property type="entry name" value="Sigma2 domain of RNA polymerase sigma factors"/>
    <property type="match status" value="1"/>
</dbReference>
<sequence>MLMNKGYHDQIRHYQDELAVRYLPAVKAMAYRLKERLPRSVEFDDLVSIGAEELIKLARRYDKNQNDSFWGYGKTRVYGAMLDYLRSLDIVSRANRKLIKMIDEIIAQYMDEHGVEPENSYIAAVLHEDEQKIKEARRVAAIYNVLPLDDQLESDQKDTFSQIEQEELIEKIKEILETMPRRDQLIMQMYYFEELTYKEISEILDITPSRISQVHKRVITKIRDSIG</sequence>
<gene>
    <name evidence="6" type="primary">fliA</name>
    <name evidence="6" type="ORF">HCR_08420</name>
</gene>
<dbReference type="CDD" id="cd06171">
    <property type="entry name" value="Sigma70_r4"/>
    <property type="match status" value="1"/>
</dbReference>